<dbReference type="SUPFAM" id="SSF109709">
    <property type="entry name" value="KorB DNA-binding domain-like"/>
    <property type="match status" value="1"/>
</dbReference>
<dbReference type="Pfam" id="PF17762">
    <property type="entry name" value="HTH_ParB"/>
    <property type="match status" value="1"/>
</dbReference>
<dbReference type="GO" id="GO:0005694">
    <property type="term" value="C:chromosome"/>
    <property type="evidence" value="ECO:0007669"/>
    <property type="project" value="TreeGrafter"/>
</dbReference>
<evidence type="ECO:0000259" key="3">
    <source>
        <dbReference type="SMART" id="SM00470"/>
    </source>
</evidence>
<evidence type="ECO:0000256" key="1">
    <source>
        <dbReference type="ARBA" id="ARBA00006295"/>
    </source>
</evidence>
<dbReference type="Gene3D" id="1.10.10.2830">
    <property type="match status" value="1"/>
</dbReference>
<sequence>MSAALQTSTNNTMIPIGMIDALPFGNSRRVRNANKFTELKASIAIRGVIQSVLLRPAADRFEIIAGYGRWLACLELGLTEIPALIKPLSDEEALEHQMEENLNREDLNIIDECKAVQQLSAFYNGDRQAIADRLAWTMKKVNERIEILKCCDEVLEAVTNGTITVGHAMILAPFSTKLQQGTLSKILTEKWTVSYLRERASKGQQNLALAKFDTAACNTCPHNSAAQSGLFGLEDQKAACSQPNCFKEKTASWLEIRKAELTEQYGTVLLIQQIDESDRNTVDSLVVGEEQFSVGCQACEKRVVLIDDRLGRALGSTYENQCIDNLCFSKCVSALTSPTPIIENEELLVAALENELGNTTPTISTETAPLKAKKAKTEVSCVVPKKVIETNKAMLRQTSVDLLMPQECFQLAMTYAALKRLTSNYKSINKELSNPNRFEDTFKAALRLNVSDLKAEIQNITLHLASIESDQTINITNMMIDNITFAADAKAVAVAKWIPTKEILSEYTIGSLSALCIKAGVDKAMDSKKEGGFSTASSAGKGKFVDAILAAEFDWSGFAPDEYIALIK</sequence>
<dbReference type="GO" id="GO:0007059">
    <property type="term" value="P:chromosome segregation"/>
    <property type="evidence" value="ECO:0007669"/>
    <property type="project" value="UniProtKB-KW"/>
</dbReference>
<dbReference type="NCBIfam" id="TIGR03734">
    <property type="entry name" value="PRTRC_parB"/>
    <property type="match status" value="1"/>
</dbReference>
<dbReference type="PANTHER" id="PTHR33375">
    <property type="entry name" value="CHROMOSOME-PARTITIONING PROTEIN PARB-RELATED"/>
    <property type="match status" value="1"/>
</dbReference>
<keyword evidence="2" id="KW-0159">Chromosome partition</keyword>
<protein>
    <submittedName>
        <fullName evidence="4">Probable chromosome-partitioning protein parB</fullName>
    </submittedName>
</protein>
<dbReference type="GO" id="GO:0003677">
    <property type="term" value="F:DNA binding"/>
    <property type="evidence" value="ECO:0007669"/>
    <property type="project" value="InterPro"/>
</dbReference>
<dbReference type="NCBIfam" id="TIGR00180">
    <property type="entry name" value="parB_part"/>
    <property type="match status" value="1"/>
</dbReference>
<organism evidence="4 5">
    <name type="scientific">Shewanella morhuae</name>
    <dbReference type="NCBI Taxonomy" id="365591"/>
    <lineage>
        <taxon>Bacteria</taxon>
        <taxon>Pseudomonadati</taxon>
        <taxon>Pseudomonadota</taxon>
        <taxon>Gammaproteobacteria</taxon>
        <taxon>Alteromonadales</taxon>
        <taxon>Shewanellaceae</taxon>
        <taxon>Shewanella</taxon>
    </lineage>
</organism>
<evidence type="ECO:0000313" key="5">
    <source>
        <dbReference type="Proteomes" id="UP000255061"/>
    </source>
</evidence>
<dbReference type="Gene3D" id="3.90.1530.30">
    <property type="match status" value="1"/>
</dbReference>
<name>A0A380C0H6_9GAMM</name>
<dbReference type="Pfam" id="PF02195">
    <property type="entry name" value="ParB_N"/>
    <property type="match status" value="1"/>
</dbReference>
<reference evidence="4 5" key="1">
    <citation type="submission" date="2018-06" db="EMBL/GenBank/DDBJ databases">
        <authorList>
            <consortium name="Pathogen Informatics"/>
            <person name="Doyle S."/>
        </authorList>
    </citation>
    <scope>NUCLEOTIDE SEQUENCE [LARGE SCALE GENOMIC DNA]</scope>
    <source>
        <strain evidence="4 5">NCTC10736</strain>
    </source>
</reference>
<dbReference type="InterPro" id="IPR022396">
    <property type="entry name" value="PRTRC_ParB"/>
</dbReference>
<dbReference type="InterPro" id="IPR036086">
    <property type="entry name" value="ParB/Sulfiredoxin_sf"/>
</dbReference>
<dbReference type="InterPro" id="IPR004437">
    <property type="entry name" value="ParB/RepB/Spo0J"/>
</dbReference>
<evidence type="ECO:0000313" key="4">
    <source>
        <dbReference type="EMBL" id="SUJ10512.1"/>
    </source>
</evidence>
<dbReference type="AlphaFoldDB" id="A0A380C0H6"/>
<gene>
    <name evidence="4" type="primary">parB_3</name>
    <name evidence="4" type="ORF">NCTC10736_04124</name>
</gene>
<evidence type="ECO:0000256" key="2">
    <source>
        <dbReference type="ARBA" id="ARBA00022829"/>
    </source>
</evidence>
<accession>A0A380C0H6</accession>
<dbReference type="InterPro" id="IPR050336">
    <property type="entry name" value="Chromosome_partition/occlusion"/>
</dbReference>
<comment type="similarity">
    <text evidence="1">Belongs to the ParB family.</text>
</comment>
<dbReference type="Proteomes" id="UP000255061">
    <property type="component" value="Unassembled WGS sequence"/>
</dbReference>
<dbReference type="EMBL" id="UGYV01000004">
    <property type="protein sequence ID" value="SUJ10512.1"/>
    <property type="molecule type" value="Genomic_DNA"/>
</dbReference>
<dbReference type="PANTHER" id="PTHR33375:SF1">
    <property type="entry name" value="CHROMOSOME-PARTITIONING PROTEIN PARB-RELATED"/>
    <property type="match status" value="1"/>
</dbReference>
<dbReference type="SMART" id="SM00470">
    <property type="entry name" value="ParB"/>
    <property type="match status" value="1"/>
</dbReference>
<dbReference type="InterPro" id="IPR041468">
    <property type="entry name" value="HTH_ParB/Spo0J"/>
</dbReference>
<dbReference type="SUPFAM" id="SSF110849">
    <property type="entry name" value="ParB/Sulfiredoxin"/>
    <property type="match status" value="1"/>
</dbReference>
<feature type="domain" description="ParB-like N-terminal" evidence="3">
    <location>
        <begin position="12"/>
        <end position="102"/>
    </location>
</feature>
<dbReference type="InterPro" id="IPR003115">
    <property type="entry name" value="ParB_N"/>
</dbReference>
<proteinExistence type="inferred from homology"/>